<keyword evidence="3" id="KW-0808">Transferase</keyword>
<dbReference type="InterPro" id="IPR005835">
    <property type="entry name" value="NTP_transferase_dom"/>
</dbReference>
<dbReference type="PRINTS" id="PR00081">
    <property type="entry name" value="GDHRDH"/>
</dbReference>
<evidence type="ECO:0000256" key="3">
    <source>
        <dbReference type="ARBA" id="ARBA00022679"/>
    </source>
</evidence>
<dbReference type="PANTHER" id="PTHR43523:SF2">
    <property type="entry name" value="GLUCOSE-1-PHOSPHATE ADENYLYLTRANSFERASE"/>
    <property type="match status" value="1"/>
</dbReference>
<dbReference type="GO" id="GO:0005978">
    <property type="term" value="P:glycogen biosynthetic process"/>
    <property type="evidence" value="ECO:0007669"/>
    <property type="project" value="UniProtKB-KW"/>
</dbReference>
<comment type="subunit">
    <text evidence="2">Heterotetramer.</text>
</comment>
<dbReference type="InterPro" id="IPR011831">
    <property type="entry name" value="ADP-Glc_PPase"/>
</dbReference>
<accession>A0A178U8U7</accession>
<dbReference type="SUPFAM" id="SSF51735">
    <property type="entry name" value="NAD(P)-binding Rossmann-fold domains"/>
    <property type="match status" value="1"/>
</dbReference>
<dbReference type="InterPro" id="IPR005836">
    <property type="entry name" value="ADP_Glu_pyroP_CS"/>
</dbReference>
<keyword evidence="7" id="KW-0320">Glycogen biosynthesis</keyword>
<dbReference type="SUPFAM" id="SSF53448">
    <property type="entry name" value="Nucleotide-diphospho-sugar transferases"/>
    <property type="match status" value="1"/>
</dbReference>
<evidence type="ECO:0000259" key="8">
    <source>
        <dbReference type="SMART" id="SM00822"/>
    </source>
</evidence>
<name>A0A178U8U7_ARATH</name>
<dbReference type="GO" id="GO:0008878">
    <property type="term" value="F:glucose-1-phosphate adenylyltransferase activity"/>
    <property type="evidence" value="ECO:0007669"/>
    <property type="project" value="InterPro"/>
</dbReference>
<evidence type="ECO:0000313" key="10">
    <source>
        <dbReference type="Proteomes" id="UP000078284"/>
    </source>
</evidence>
<dbReference type="GO" id="GO:0005524">
    <property type="term" value="F:ATP binding"/>
    <property type="evidence" value="ECO:0007669"/>
    <property type="project" value="UniProtKB-KW"/>
</dbReference>
<reference evidence="10" key="1">
    <citation type="journal article" date="2016" name="Proc. Natl. Acad. Sci. U.S.A.">
        <title>Chromosome-level assembly of Arabidopsis thaliana Ler reveals the extent of translocation and inversion polymorphisms.</title>
        <authorList>
            <person name="Zapata L."/>
            <person name="Ding J."/>
            <person name="Willing E.M."/>
            <person name="Hartwig B."/>
            <person name="Bezdan D."/>
            <person name="Jiao W.B."/>
            <person name="Patel V."/>
            <person name="Velikkakam James G."/>
            <person name="Koornneef M."/>
            <person name="Ossowski S."/>
            <person name="Schneeberger K."/>
        </authorList>
    </citation>
    <scope>NUCLEOTIDE SEQUENCE [LARGE SCALE GENOMIC DNA]</scope>
    <source>
        <strain evidence="10">cv. Landsberg erecta</strain>
    </source>
</reference>
<evidence type="ECO:0000256" key="1">
    <source>
        <dbReference type="ARBA" id="ARBA00010443"/>
    </source>
</evidence>
<sequence length="580" mass="62913">MTQNQLSSAHSKSLSGKVALVTGAASGIGLASARRLAAEGAKVALLGRGGDELSQAAQQIIAEGGDAIALEADISVEADMKRAYADLLDRWGQLDIVVANAGVNGVLLPIEKMGLDDWEQTIGINLTGTFLTVKHAIEPLKRQGGSIIITSSINGNRVFSNIGFSAYSSSKAGQVAFTKMAALELARYGIRVNAICPGAIDTNIEQNTDRRPELEEVDIPVEYPEGDQPLRHKAGSARQVANVVKFLASEESDHVTAKEELSNMSNNKCLAMLLAGGEGKRLNPLTGKWAKPAVPFGGKHRIIDFPISNCLNSGIDNIGILTQYKADSIHSYVRKGQLWNTKGKRQEGFTLLPSDRVGESGYTGTADAIYQNIDYIDSHAPEHVLILSGDHIYQMDYRPLLAYHEAKGAAATIVVKHVPWEEASRFGLMSTGEEDRITDFAEKPAEPKSNLASLGIYVFRWSDLRKRLMEDAADATSTHDFGKDIIPTLLADEEPIYAYAYEGYWRDVGTIDSLWESNMDLLDGHLSFNHNEWPMNASPKSAILSSTLSAFANIKHSLLQQGVVAKGEVNRSVVSFGCQI</sequence>
<dbReference type="CDD" id="cd05233">
    <property type="entry name" value="SDR_c"/>
    <property type="match status" value="1"/>
</dbReference>
<gene>
    <name evidence="9" type="ORF">AXX17_ATUG04820</name>
</gene>
<dbReference type="EMBL" id="LUHQ01000028">
    <property type="protein sequence ID" value="OAO89071.1"/>
    <property type="molecule type" value="Genomic_DNA"/>
</dbReference>
<evidence type="ECO:0000256" key="2">
    <source>
        <dbReference type="ARBA" id="ARBA00011680"/>
    </source>
</evidence>
<proteinExistence type="inferred from homology"/>
<comment type="caution">
    <text evidence="9">The sequence shown here is derived from an EMBL/GenBank/DDBJ whole genome shotgun (WGS) entry which is preliminary data.</text>
</comment>
<dbReference type="PANTHER" id="PTHR43523">
    <property type="entry name" value="GLUCOSE-1-PHOSPHATE ADENYLYLTRANSFERASE-RELATED"/>
    <property type="match status" value="1"/>
</dbReference>
<evidence type="ECO:0000313" key="9">
    <source>
        <dbReference type="EMBL" id="OAO89071.1"/>
    </source>
</evidence>
<dbReference type="AlphaFoldDB" id="A0A178U8U7"/>
<protein>
    <recommendedName>
        <fullName evidence="8">Ketoreductase domain-containing protein</fullName>
    </recommendedName>
</protein>
<organism evidence="9 10">
    <name type="scientific">Arabidopsis thaliana</name>
    <name type="common">Mouse-ear cress</name>
    <dbReference type="NCBI Taxonomy" id="3702"/>
    <lineage>
        <taxon>Eukaryota</taxon>
        <taxon>Viridiplantae</taxon>
        <taxon>Streptophyta</taxon>
        <taxon>Embryophyta</taxon>
        <taxon>Tracheophyta</taxon>
        <taxon>Spermatophyta</taxon>
        <taxon>Magnoliopsida</taxon>
        <taxon>eudicotyledons</taxon>
        <taxon>Gunneridae</taxon>
        <taxon>Pentapetalae</taxon>
        <taxon>rosids</taxon>
        <taxon>malvids</taxon>
        <taxon>Brassicales</taxon>
        <taxon>Brassicaceae</taxon>
        <taxon>Camelineae</taxon>
        <taxon>Arabidopsis</taxon>
    </lineage>
</organism>
<dbReference type="ExpressionAtlas" id="A0A178U8U7">
    <property type="expression patterns" value="baseline and differential"/>
</dbReference>
<dbReference type="Gene3D" id="3.40.50.720">
    <property type="entry name" value="NAD(P)-binding Rossmann-like Domain"/>
    <property type="match status" value="1"/>
</dbReference>
<keyword evidence="6" id="KW-0067">ATP-binding</keyword>
<dbReference type="CDD" id="cd02508">
    <property type="entry name" value="ADP_Glucose_PP"/>
    <property type="match status" value="1"/>
</dbReference>
<dbReference type="Pfam" id="PF00483">
    <property type="entry name" value="NTP_transferase"/>
    <property type="match status" value="1"/>
</dbReference>
<dbReference type="NCBIfam" id="NF004203">
    <property type="entry name" value="PRK05653.2-4"/>
    <property type="match status" value="1"/>
</dbReference>
<comment type="similarity">
    <text evidence="1">Belongs to the bacterial/plant glucose-1-phosphate adenylyltransferase family.</text>
</comment>
<dbReference type="Gene3D" id="3.90.550.10">
    <property type="entry name" value="Spore Coat Polysaccharide Biosynthesis Protein SpsA, Chain A"/>
    <property type="match status" value="1"/>
</dbReference>
<feature type="domain" description="Ketoreductase" evidence="8">
    <location>
        <begin position="17"/>
        <end position="203"/>
    </location>
</feature>
<evidence type="ECO:0000256" key="7">
    <source>
        <dbReference type="ARBA" id="ARBA00023056"/>
    </source>
</evidence>
<dbReference type="Pfam" id="PF00106">
    <property type="entry name" value="adh_short"/>
    <property type="match status" value="1"/>
</dbReference>
<dbReference type="PROSITE" id="PS00808">
    <property type="entry name" value="ADP_GLC_PYROPHOSPH_1"/>
    <property type="match status" value="1"/>
</dbReference>
<dbReference type="SMART" id="SM00822">
    <property type="entry name" value="PKS_KR"/>
    <property type="match status" value="1"/>
</dbReference>
<keyword evidence="4" id="KW-0548">Nucleotidyltransferase</keyword>
<dbReference type="InterPro" id="IPR036291">
    <property type="entry name" value="NAD(P)-bd_dom_sf"/>
</dbReference>
<dbReference type="InterPro" id="IPR002347">
    <property type="entry name" value="SDR_fam"/>
</dbReference>
<dbReference type="InterPro" id="IPR057326">
    <property type="entry name" value="KR_dom"/>
</dbReference>
<dbReference type="Proteomes" id="UP000078284">
    <property type="component" value="Unassembled WGS sequence"/>
</dbReference>
<evidence type="ECO:0000256" key="6">
    <source>
        <dbReference type="ARBA" id="ARBA00022840"/>
    </source>
</evidence>
<evidence type="ECO:0000256" key="5">
    <source>
        <dbReference type="ARBA" id="ARBA00022741"/>
    </source>
</evidence>
<dbReference type="FunFam" id="3.40.50.720:FF:000084">
    <property type="entry name" value="Short-chain dehydrogenase reductase"/>
    <property type="match status" value="1"/>
</dbReference>
<dbReference type="PRINTS" id="PR00080">
    <property type="entry name" value="SDRFAMILY"/>
</dbReference>
<evidence type="ECO:0000256" key="4">
    <source>
        <dbReference type="ARBA" id="ARBA00022695"/>
    </source>
</evidence>
<keyword evidence="5" id="KW-0547">Nucleotide-binding</keyword>
<dbReference type="InterPro" id="IPR029044">
    <property type="entry name" value="Nucleotide-diphossugar_trans"/>
</dbReference>
<feature type="non-terminal residue" evidence="9">
    <location>
        <position position="1"/>
    </location>
</feature>